<dbReference type="GO" id="GO:0003954">
    <property type="term" value="F:NADH dehydrogenase activity"/>
    <property type="evidence" value="ECO:0007669"/>
    <property type="project" value="TreeGrafter"/>
</dbReference>
<comment type="cofactor">
    <cofactor evidence="1">
        <name>[4Fe-4S] cluster</name>
        <dbReference type="ChEBI" id="CHEBI:49883"/>
    </cofactor>
</comment>
<evidence type="ECO:0000256" key="2">
    <source>
        <dbReference type="ARBA" id="ARBA00010277"/>
    </source>
</evidence>
<dbReference type="GO" id="GO:0051539">
    <property type="term" value="F:4 iron, 4 sulfur cluster binding"/>
    <property type="evidence" value="ECO:0007669"/>
    <property type="project" value="UniProtKB-KW"/>
</dbReference>
<gene>
    <name evidence="10" type="ORF">EBO34_13940</name>
</gene>
<dbReference type="SUPFAM" id="SSF54862">
    <property type="entry name" value="4Fe-4S ferredoxins"/>
    <property type="match status" value="1"/>
</dbReference>
<feature type="compositionally biased region" description="Basic and acidic residues" evidence="8">
    <location>
        <begin position="159"/>
        <end position="215"/>
    </location>
</feature>
<evidence type="ECO:0000256" key="4">
    <source>
        <dbReference type="ARBA" id="ARBA00022723"/>
    </source>
</evidence>
<keyword evidence="3" id="KW-0004">4Fe-4S</keyword>
<comment type="similarity">
    <text evidence="2">Belongs to the complex I 23 kDa subunit family.</text>
</comment>
<feature type="domain" description="4Fe-4S ferredoxin-type" evidence="9">
    <location>
        <begin position="78"/>
        <end position="107"/>
    </location>
</feature>
<dbReference type="EMBL" id="RHIB01000002">
    <property type="protein sequence ID" value="RNA67806.1"/>
    <property type="molecule type" value="Genomic_DNA"/>
</dbReference>
<dbReference type="GO" id="GO:0016020">
    <property type="term" value="C:membrane"/>
    <property type="evidence" value="ECO:0007669"/>
    <property type="project" value="InterPro"/>
</dbReference>
<dbReference type="NCBIfam" id="TIGR01971">
    <property type="entry name" value="NuoI"/>
    <property type="match status" value="1"/>
</dbReference>
<protein>
    <submittedName>
        <fullName evidence="10">4Fe-4S dicluster domain-containing protein</fullName>
    </submittedName>
</protein>
<keyword evidence="5" id="KW-1278">Translocase</keyword>
<evidence type="ECO:0000256" key="8">
    <source>
        <dbReference type="SAM" id="MobiDB-lite"/>
    </source>
</evidence>
<evidence type="ECO:0000256" key="1">
    <source>
        <dbReference type="ARBA" id="ARBA00001966"/>
    </source>
</evidence>
<dbReference type="Proteomes" id="UP000278746">
    <property type="component" value="Unassembled WGS sequence"/>
</dbReference>
<evidence type="ECO:0000256" key="6">
    <source>
        <dbReference type="ARBA" id="ARBA00023004"/>
    </source>
</evidence>
<evidence type="ECO:0000259" key="9">
    <source>
        <dbReference type="PROSITE" id="PS51379"/>
    </source>
</evidence>
<keyword evidence="6" id="KW-0408">Iron</keyword>
<dbReference type="InterPro" id="IPR010226">
    <property type="entry name" value="NADH_quinone_OxRdtase_chainI"/>
</dbReference>
<feature type="compositionally biased region" description="Basic and acidic residues" evidence="8">
    <location>
        <begin position="276"/>
        <end position="303"/>
    </location>
</feature>
<keyword evidence="11" id="KW-1185">Reference proteome</keyword>
<dbReference type="OrthoDB" id="9798098at2"/>
<accession>A0A3M7TQ84</accession>
<name>A0A3M7TQ84_9BACI</name>
<feature type="region of interest" description="Disordered" evidence="8">
    <location>
        <begin position="136"/>
        <end position="303"/>
    </location>
</feature>
<organism evidence="10 11">
    <name type="scientific">Alteribacter keqinensis</name>
    <dbReference type="NCBI Taxonomy" id="2483800"/>
    <lineage>
        <taxon>Bacteria</taxon>
        <taxon>Bacillati</taxon>
        <taxon>Bacillota</taxon>
        <taxon>Bacilli</taxon>
        <taxon>Bacillales</taxon>
        <taxon>Bacillaceae</taxon>
        <taxon>Alteribacter</taxon>
    </lineage>
</organism>
<dbReference type="InterPro" id="IPR017896">
    <property type="entry name" value="4Fe4S_Fe-S-bd"/>
</dbReference>
<dbReference type="PROSITE" id="PS00198">
    <property type="entry name" value="4FE4S_FER_1"/>
    <property type="match status" value="1"/>
</dbReference>
<dbReference type="GO" id="GO:0046872">
    <property type="term" value="F:metal ion binding"/>
    <property type="evidence" value="ECO:0007669"/>
    <property type="project" value="UniProtKB-KW"/>
</dbReference>
<evidence type="ECO:0000256" key="3">
    <source>
        <dbReference type="ARBA" id="ARBA00022485"/>
    </source>
</evidence>
<dbReference type="GO" id="GO:0009060">
    <property type="term" value="P:aerobic respiration"/>
    <property type="evidence" value="ECO:0007669"/>
    <property type="project" value="TreeGrafter"/>
</dbReference>
<keyword evidence="4" id="KW-0479">Metal-binding</keyword>
<feature type="domain" description="4Fe-4S ferredoxin-type" evidence="9">
    <location>
        <begin position="37"/>
        <end position="66"/>
    </location>
</feature>
<dbReference type="Gene3D" id="3.30.70.3270">
    <property type="match status" value="1"/>
</dbReference>
<dbReference type="PANTHER" id="PTHR10849">
    <property type="entry name" value="NADH DEHYDROGENASE UBIQUINONE IRON-SULFUR PROTEIN 8, MITOCHONDRIAL"/>
    <property type="match status" value="1"/>
</dbReference>
<dbReference type="PROSITE" id="PS51379">
    <property type="entry name" value="4FE4S_FER_2"/>
    <property type="match status" value="2"/>
</dbReference>
<dbReference type="Pfam" id="PF12838">
    <property type="entry name" value="Fer4_7"/>
    <property type="match status" value="1"/>
</dbReference>
<proteinExistence type="inferred from homology"/>
<keyword evidence="7" id="KW-0411">Iron-sulfur</keyword>
<dbReference type="PANTHER" id="PTHR10849:SF20">
    <property type="entry name" value="NADH DEHYDROGENASE [UBIQUINONE] IRON-SULFUR PROTEIN 8, MITOCHONDRIAL"/>
    <property type="match status" value="1"/>
</dbReference>
<dbReference type="InterPro" id="IPR017900">
    <property type="entry name" value="4Fe4S_Fe_S_CS"/>
</dbReference>
<dbReference type="AlphaFoldDB" id="A0A3M7TQ84"/>
<evidence type="ECO:0000256" key="7">
    <source>
        <dbReference type="ARBA" id="ARBA00023014"/>
    </source>
</evidence>
<feature type="compositionally biased region" description="Basic and acidic residues" evidence="8">
    <location>
        <begin position="223"/>
        <end position="235"/>
    </location>
</feature>
<reference evidence="10 11" key="1">
    <citation type="submission" date="2018-10" db="EMBL/GenBank/DDBJ databases">
        <title>Bacillus Keqinensis sp. nov., a moderately halophilic bacterium isolated from a saline-alkaline lake.</title>
        <authorList>
            <person name="Wang H."/>
        </authorList>
    </citation>
    <scope>NUCLEOTIDE SEQUENCE [LARGE SCALE GENOMIC DNA]</scope>
    <source>
        <strain evidence="10 11">KQ-3</strain>
    </source>
</reference>
<sequence>MFRLLKGFGVTLNYFTKKKFTIQYPEEKVEMPERFRGVHRFFPEKCIVCDMCVKVCPTDVITLTGKKSEANPKKKVIDTYNIDFQGCILCDFCTEVCPTNAIVMTAKYDNLSSYTRDEHFKDMGWLTENKVFGNYTEPDPNAEAEKPKRPARTKTGSDPVRKTSQTEKDPKGEAVKEKKAPVKTEAEAEVKPAEAGKKEAKPSQEATKPEVEGKASEVPPSAEEPKERPVKKEASETPSTTEEPKASPMKTESETPAEAPSPEKKKKETEEETPAEEPKVQSEEDSAPKEAEEVSESKRGGGE</sequence>
<evidence type="ECO:0000256" key="5">
    <source>
        <dbReference type="ARBA" id="ARBA00022967"/>
    </source>
</evidence>
<evidence type="ECO:0000313" key="11">
    <source>
        <dbReference type="Proteomes" id="UP000278746"/>
    </source>
</evidence>
<comment type="caution">
    <text evidence="10">The sequence shown here is derived from an EMBL/GenBank/DDBJ whole genome shotgun (WGS) entry which is preliminary data.</text>
</comment>
<evidence type="ECO:0000313" key="10">
    <source>
        <dbReference type="EMBL" id="RNA67806.1"/>
    </source>
</evidence>